<name>A0A124GN75_PICGL</name>
<dbReference type="EMBL" id="LKAM01000006">
    <property type="protein sequence ID" value="KUM47933.1"/>
    <property type="molecule type" value="Genomic_DNA"/>
</dbReference>
<geneLocation type="mitochondrion" evidence="1"/>
<dbReference type="AlphaFoldDB" id="A0A124GN75"/>
<organism evidence="1">
    <name type="scientific">Picea glauca</name>
    <name type="common">White spruce</name>
    <name type="synonym">Pinus glauca</name>
    <dbReference type="NCBI Taxonomy" id="3330"/>
    <lineage>
        <taxon>Eukaryota</taxon>
        <taxon>Viridiplantae</taxon>
        <taxon>Streptophyta</taxon>
        <taxon>Embryophyta</taxon>
        <taxon>Tracheophyta</taxon>
        <taxon>Spermatophyta</taxon>
        <taxon>Pinopsida</taxon>
        <taxon>Pinidae</taxon>
        <taxon>Conifers I</taxon>
        <taxon>Pinales</taxon>
        <taxon>Pinaceae</taxon>
        <taxon>Picea</taxon>
    </lineage>
</organism>
<evidence type="ECO:0000313" key="1">
    <source>
        <dbReference type="EMBL" id="KUM47933.1"/>
    </source>
</evidence>
<protein>
    <submittedName>
        <fullName evidence="1">Uncharacterized protein</fullName>
    </submittedName>
</protein>
<gene>
    <name evidence="1" type="ORF">ABT39_MTgene4928</name>
</gene>
<reference evidence="1" key="1">
    <citation type="journal article" date="2015" name="Genome Biol. Evol.">
        <title>Organellar Genomes of White Spruce (Picea glauca): Assembly and Annotation.</title>
        <authorList>
            <person name="Jackman S.D."/>
            <person name="Warren R.L."/>
            <person name="Gibb E.A."/>
            <person name="Vandervalk B.P."/>
            <person name="Mohamadi H."/>
            <person name="Chu J."/>
            <person name="Raymond A."/>
            <person name="Pleasance S."/>
            <person name="Coope R."/>
            <person name="Wildung M.R."/>
            <person name="Ritland C.E."/>
            <person name="Bousquet J."/>
            <person name="Jones S.J."/>
            <person name="Bohlmann J."/>
            <person name="Birol I."/>
        </authorList>
    </citation>
    <scope>NUCLEOTIDE SEQUENCE [LARGE SCALE GENOMIC DNA]</scope>
    <source>
        <tissue evidence="1">Flushing bud</tissue>
    </source>
</reference>
<keyword evidence="1" id="KW-0496">Mitochondrion</keyword>
<proteinExistence type="predicted"/>
<sequence>MESIIVLRKHKEATIYLILSLLQKRKIQLSYHHSELLTTNR</sequence>
<accession>A0A124GN75</accession>
<comment type="caution">
    <text evidence="1">The sequence shown here is derived from an EMBL/GenBank/DDBJ whole genome shotgun (WGS) entry which is preliminary data.</text>
</comment>